<name>A0A2S4KLP1_9HYPO</name>
<dbReference type="AlphaFoldDB" id="A0A2S4KLP1"/>
<sequence>MQPGSTSFIQRLRAVFRVWSNIRRLPLVRGNIGTSRVSFAFLRGGRAMTLWVIYRLTTELTSSILRWLNVTIMHFAPANRGILPPMTRRDLYLRAVFSVRWIWSTYAVLTGTHDLLAIFFVCLLRWDQPDEWPALFGSLAEAYSLRRFWGAFWHRLHVAPFEAYFPLSFLRCDETHQPQRFAGRGPTGKALRALWMFLLSAGCHATINWVTMGNANATQEFRFFLSNYAVCFAETVAKQTVWGKLGSEGGILVRLCGYVWVIAVFFCLVPAWQYSLVCIAAGY</sequence>
<dbReference type="EMBL" id="PKSG01001104">
    <property type="protein sequence ID" value="POR31097.1"/>
    <property type="molecule type" value="Genomic_DNA"/>
</dbReference>
<evidence type="ECO:0000256" key="4">
    <source>
        <dbReference type="ARBA" id="ARBA00023136"/>
    </source>
</evidence>
<comment type="subcellular location">
    <subcellularLocation>
        <location evidence="1">Membrane</location>
        <topology evidence="1">Multi-pass membrane protein</topology>
    </subcellularLocation>
</comment>
<dbReference type="Proteomes" id="UP000237481">
    <property type="component" value="Unassembled WGS sequence"/>
</dbReference>
<evidence type="ECO:0000256" key="5">
    <source>
        <dbReference type="SAM" id="Phobius"/>
    </source>
</evidence>
<evidence type="ECO:0000256" key="1">
    <source>
        <dbReference type="ARBA" id="ARBA00004141"/>
    </source>
</evidence>
<evidence type="ECO:0000256" key="3">
    <source>
        <dbReference type="ARBA" id="ARBA00022989"/>
    </source>
</evidence>
<protein>
    <recommendedName>
        <fullName evidence="6">Wax synthase domain-containing protein</fullName>
    </recommendedName>
</protein>
<evidence type="ECO:0000313" key="7">
    <source>
        <dbReference type="EMBL" id="POR31097.1"/>
    </source>
</evidence>
<keyword evidence="4 5" id="KW-0472">Membrane</keyword>
<evidence type="ECO:0000313" key="8">
    <source>
        <dbReference type="Proteomes" id="UP000237481"/>
    </source>
</evidence>
<reference evidence="7 8" key="1">
    <citation type="submission" date="2018-01" db="EMBL/GenBank/DDBJ databases">
        <title>Harnessing the power of phylogenomics to disentangle the directionality and signatures of interkingdom host jumping in the parasitic fungal genus Tolypocladium.</title>
        <authorList>
            <person name="Quandt C.A."/>
            <person name="Patterson W."/>
            <person name="Spatafora J.W."/>
        </authorList>
    </citation>
    <scope>NUCLEOTIDE SEQUENCE [LARGE SCALE GENOMIC DNA]</scope>
    <source>
        <strain evidence="7 8">NRBC 100945</strain>
    </source>
</reference>
<evidence type="ECO:0000259" key="6">
    <source>
        <dbReference type="Pfam" id="PF13813"/>
    </source>
</evidence>
<gene>
    <name evidence="7" type="ORF">TPAR_08715</name>
</gene>
<accession>A0A2S4KLP1</accession>
<dbReference type="OrthoDB" id="5142997at2759"/>
<comment type="caution">
    <text evidence="7">The sequence shown here is derived from an EMBL/GenBank/DDBJ whole genome shotgun (WGS) entry which is preliminary data.</text>
</comment>
<feature type="domain" description="Wax synthase" evidence="6">
    <location>
        <begin position="132"/>
        <end position="225"/>
    </location>
</feature>
<proteinExistence type="predicted"/>
<keyword evidence="8" id="KW-1185">Reference proteome</keyword>
<keyword evidence="3 5" id="KW-1133">Transmembrane helix</keyword>
<keyword evidence="2 5" id="KW-0812">Transmembrane</keyword>
<evidence type="ECO:0000256" key="2">
    <source>
        <dbReference type="ARBA" id="ARBA00022692"/>
    </source>
</evidence>
<dbReference type="InterPro" id="IPR032805">
    <property type="entry name" value="Wax_synthase_dom"/>
</dbReference>
<organism evidence="7 8">
    <name type="scientific">Tolypocladium paradoxum</name>
    <dbReference type="NCBI Taxonomy" id="94208"/>
    <lineage>
        <taxon>Eukaryota</taxon>
        <taxon>Fungi</taxon>
        <taxon>Dikarya</taxon>
        <taxon>Ascomycota</taxon>
        <taxon>Pezizomycotina</taxon>
        <taxon>Sordariomycetes</taxon>
        <taxon>Hypocreomycetidae</taxon>
        <taxon>Hypocreales</taxon>
        <taxon>Ophiocordycipitaceae</taxon>
        <taxon>Tolypocladium</taxon>
    </lineage>
</organism>
<dbReference type="Pfam" id="PF13813">
    <property type="entry name" value="MBOAT_2"/>
    <property type="match status" value="1"/>
</dbReference>
<dbReference type="GO" id="GO:0016020">
    <property type="term" value="C:membrane"/>
    <property type="evidence" value="ECO:0007669"/>
    <property type="project" value="UniProtKB-SubCell"/>
</dbReference>
<feature type="transmembrane region" description="Helical" evidence="5">
    <location>
        <begin position="257"/>
        <end position="281"/>
    </location>
</feature>